<feature type="compositionally biased region" description="Basic residues" evidence="10">
    <location>
        <begin position="420"/>
        <end position="433"/>
    </location>
</feature>
<keyword evidence="7 8" id="KW-0067">ATP-binding</keyword>
<dbReference type="InterPro" id="IPR036236">
    <property type="entry name" value="Znf_C2H2_sf"/>
</dbReference>
<evidence type="ECO:0000256" key="10">
    <source>
        <dbReference type="SAM" id="MobiDB-lite"/>
    </source>
</evidence>
<comment type="similarity">
    <text evidence="1 8 9">Belongs to the IPP transferase family.</text>
</comment>
<reference evidence="12 13" key="1">
    <citation type="submission" date="2024-05" db="EMBL/GenBank/DDBJ databases">
        <title>The nuclear and mitochondrial genome assemblies of Tetragonisca angustula (Apidae: Meliponini), a tiny yet remarkable pollinator in the Neotropics.</title>
        <authorList>
            <person name="Ferrari R."/>
            <person name="Ricardo P.C."/>
            <person name="Dias F.C."/>
            <person name="Araujo N.S."/>
            <person name="Soares D.O."/>
            <person name="Zhou Q.-S."/>
            <person name="Zhu C.-D."/>
            <person name="Coutinho L."/>
            <person name="Airas M.C."/>
            <person name="Batista T.M."/>
        </authorList>
    </citation>
    <scope>NUCLEOTIDE SEQUENCE [LARGE SCALE GENOMIC DNA]</scope>
    <source>
        <strain evidence="12">ASF017062</strain>
        <tissue evidence="12">Abdomen</tissue>
    </source>
</reference>
<gene>
    <name evidence="12" type="ORF">QLX08_010248</name>
</gene>
<feature type="region of interest" description="Disordered" evidence="10">
    <location>
        <begin position="420"/>
        <end position="456"/>
    </location>
</feature>
<dbReference type="EMBL" id="JAWNGG020000262">
    <property type="protein sequence ID" value="KAK9295433.1"/>
    <property type="molecule type" value="Genomic_DNA"/>
</dbReference>
<evidence type="ECO:0000256" key="8">
    <source>
        <dbReference type="PIRNR" id="PIRNR039110"/>
    </source>
</evidence>
<keyword evidence="8" id="KW-0819">tRNA processing</keyword>
<dbReference type="Gene3D" id="1.10.20.140">
    <property type="match status" value="1"/>
</dbReference>
<dbReference type="InterPro" id="IPR030666">
    <property type="entry name" value="IPP_transferase_euk"/>
</dbReference>
<feature type="compositionally biased region" description="Basic and acidic residues" evidence="10">
    <location>
        <begin position="434"/>
        <end position="456"/>
    </location>
</feature>
<evidence type="ECO:0000256" key="6">
    <source>
        <dbReference type="ARBA" id="ARBA00022833"/>
    </source>
</evidence>
<evidence type="ECO:0000256" key="9">
    <source>
        <dbReference type="RuleBase" id="RU003785"/>
    </source>
</evidence>
<dbReference type="PANTHER" id="PTHR11088:SF89">
    <property type="entry name" value="TRNA DIMETHYLALLYLTRANSFERASE"/>
    <property type="match status" value="1"/>
</dbReference>
<organism evidence="12 13">
    <name type="scientific">Tetragonisca angustula</name>
    <dbReference type="NCBI Taxonomy" id="166442"/>
    <lineage>
        <taxon>Eukaryota</taxon>
        <taxon>Metazoa</taxon>
        <taxon>Ecdysozoa</taxon>
        <taxon>Arthropoda</taxon>
        <taxon>Hexapoda</taxon>
        <taxon>Insecta</taxon>
        <taxon>Pterygota</taxon>
        <taxon>Neoptera</taxon>
        <taxon>Endopterygota</taxon>
        <taxon>Hymenoptera</taxon>
        <taxon>Apocrita</taxon>
        <taxon>Aculeata</taxon>
        <taxon>Apoidea</taxon>
        <taxon>Anthophila</taxon>
        <taxon>Apidae</taxon>
        <taxon>Tetragonisca</taxon>
    </lineage>
</organism>
<dbReference type="GO" id="GO:0052381">
    <property type="term" value="F:tRNA dimethylallyltransferase activity"/>
    <property type="evidence" value="ECO:0007669"/>
    <property type="project" value="UniProtKB-UniRule"/>
</dbReference>
<keyword evidence="3" id="KW-0479">Metal-binding</keyword>
<comment type="caution">
    <text evidence="12">The sequence shown here is derived from an EMBL/GenBank/DDBJ whole genome shotgun (WGS) entry which is preliminary data.</text>
</comment>
<dbReference type="InterPro" id="IPR027417">
    <property type="entry name" value="P-loop_NTPase"/>
</dbReference>
<dbReference type="GO" id="GO:0003676">
    <property type="term" value="F:nucleic acid binding"/>
    <property type="evidence" value="ECO:0007669"/>
    <property type="project" value="InterPro"/>
</dbReference>
<comment type="function">
    <text evidence="8">Catalyzes the transfer of a dimethylallyl group onto the adenine at position 37.</text>
</comment>
<keyword evidence="2 8" id="KW-0808">Transferase</keyword>
<evidence type="ECO:0000313" key="12">
    <source>
        <dbReference type="EMBL" id="KAK9295433.1"/>
    </source>
</evidence>
<keyword evidence="6" id="KW-0862">Zinc</keyword>
<evidence type="ECO:0000256" key="4">
    <source>
        <dbReference type="ARBA" id="ARBA00022741"/>
    </source>
</evidence>
<dbReference type="Pfam" id="PF01715">
    <property type="entry name" value="IPPT"/>
    <property type="match status" value="1"/>
</dbReference>
<dbReference type="GO" id="GO:0005524">
    <property type="term" value="F:ATP binding"/>
    <property type="evidence" value="ECO:0007669"/>
    <property type="project" value="UniProtKB-UniRule"/>
</dbReference>
<dbReference type="SUPFAM" id="SSF52540">
    <property type="entry name" value="P-loop containing nucleoside triphosphate hydrolases"/>
    <property type="match status" value="2"/>
</dbReference>
<dbReference type="Gene3D" id="3.30.160.60">
    <property type="entry name" value="Classic Zinc Finger"/>
    <property type="match status" value="1"/>
</dbReference>
<feature type="domain" description="C2H2-type" evidence="11">
    <location>
        <begin position="402"/>
        <end position="424"/>
    </location>
</feature>
<dbReference type="NCBIfam" id="TIGR00174">
    <property type="entry name" value="miaA"/>
    <property type="match status" value="1"/>
</dbReference>
<dbReference type="InterPro" id="IPR003604">
    <property type="entry name" value="Matrin/U1-like-C_Znf_C2H2"/>
</dbReference>
<dbReference type="AlphaFoldDB" id="A0AAW0ZDH1"/>
<dbReference type="SMART" id="SM00451">
    <property type="entry name" value="ZnF_U1"/>
    <property type="match status" value="1"/>
</dbReference>
<keyword evidence="4 8" id="KW-0547">Nucleotide-binding</keyword>
<dbReference type="PROSITE" id="PS00028">
    <property type="entry name" value="ZINC_FINGER_C2H2_1"/>
    <property type="match status" value="1"/>
</dbReference>
<dbReference type="PROSITE" id="PS51257">
    <property type="entry name" value="PROKAR_LIPOPROTEIN"/>
    <property type="match status" value="1"/>
</dbReference>
<dbReference type="Pfam" id="PF12171">
    <property type="entry name" value="zf-C2H2_jaz"/>
    <property type="match status" value="1"/>
</dbReference>
<dbReference type="GO" id="GO:0005739">
    <property type="term" value="C:mitochondrion"/>
    <property type="evidence" value="ECO:0007669"/>
    <property type="project" value="TreeGrafter"/>
</dbReference>
<keyword evidence="8" id="KW-0963">Cytoplasm</keyword>
<protein>
    <recommendedName>
        <fullName evidence="8">tRNA dimethylallyltransferase</fullName>
        <ecNumber evidence="8">2.5.1.75</ecNumber>
    </recommendedName>
</protein>
<evidence type="ECO:0000259" key="11">
    <source>
        <dbReference type="PROSITE" id="PS00028"/>
    </source>
</evidence>
<dbReference type="InterPro" id="IPR018022">
    <property type="entry name" value="IPT"/>
</dbReference>
<dbReference type="PANTHER" id="PTHR11088">
    <property type="entry name" value="TRNA DIMETHYLALLYLTRANSFERASE"/>
    <property type="match status" value="1"/>
</dbReference>
<evidence type="ECO:0000256" key="7">
    <source>
        <dbReference type="ARBA" id="ARBA00022840"/>
    </source>
</evidence>
<sequence length="456" mass="53385">MSERSEVDMSRVPVLAILGSTGCGKSRLSIELARRFLGEIISADSMQVYQGLDIITAKVTEEERKMAPHHMLDIVDPLNPSYTVVQFRNTAAPIINDLLARRKLPIIVGGTNYYIESILWEILIDKDRQRMDEVDDVSRSKRMKVELDRSTTRSNEELYQELTRIDPEMAKTFHPNNRRKIIRSLEVFEQYGIKHSELLKAQRIAGGSGLGGPLRYQNCILLWLRCDMNVLEDRLDSRVDTMVETGLVQELLDFHQRYNEQRIKSNTSADYTTGIFQSIGFKEFHAYLVLPEEEKREKKGQELLQKSIEDLKMVTKRYAKKQEKWIQNRLIRRSDRQVPPIYVLNCTNVDQWNSRVYEPAVAIIEAVLKGEKPEQKPVNETFTGPVENQIFHDSSNAEKYYCDICERIFIGELQWNQHQRSNKHKRALRRKQRLEKQKKLEEQEKLEEEKKTEKDL</sequence>
<comment type="catalytic activity">
    <reaction evidence="8">
        <text>adenosine(37) in tRNA + dimethylallyl diphosphate = N(6)-dimethylallyladenosine(37) in tRNA + diphosphate</text>
        <dbReference type="Rhea" id="RHEA:26482"/>
        <dbReference type="Rhea" id="RHEA-COMP:10162"/>
        <dbReference type="Rhea" id="RHEA-COMP:10375"/>
        <dbReference type="ChEBI" id="CHEBI:33019"/>
        <dbReference type="ChEBI" id="CHEBI:57623"/>
        <dbReference type="ChEBI" id="CHEBI:74411"/>
        <dbReference type="ChEBI" id="CHEBI:74415"/>
        <dbReference type="EC" id="2.5.1.75"/>
    </reaction>
</comment>
<dbReference type="InterPro" id="IPR022755">
    <property type="entry name" value="Znf_C2H2_jaz"/>
</dbReference>
<evidence type="ECO:0000256" key="5">
    <source>
        <dbReference type="ARBA" id="ARBA00022771"/>
    </source>
</evidence>
<keyword evidence="5" id="KW-0863">Zinc-finger</keyword>
<accession>A0AAW0ZDH1</accession>
<keyword evidence="13" id="KW-1185">Reference proteome</keyword>
<dbReference type="InterPro" id="IPR039657">
    <property type="entry name" value="Dimethylallyltransferase"/>
</dbReference>
<dbReference type="HAMAP" id="MF_00185">
    <property type="entry name" value="IPP_trans"/>
    <property type="match status" value="1"/>
</dbReference>
<dbReference type="Proteomes" id="UP001432146">
    <property type="component" value="Unassembled WGS sequence"/>
</dbReference>
<dbReference type="PIRSF" id="PIRSF039110">
    <property type="entry name" value="IPP_transferase"/>
    <property type="match status" value="1"/>
</dbReference>
<evidence type="ECO:0000256" key="1">
    <source>
        <dbReference type="ARBA" id="ARBA00005842"/>
    </source>
</evidence>
<dbReference type="Gene3D" id="3.40.50.300">
    <property type="entry name" value="P-loop containing nucleotide triphosphate hydrolases"/>
    <property type="match status" value="1"/>
</dbReference>
<dbReference type="EC" id="2.5.1.75" evidence="8"/>
<dbReference type="GO" id="GO:0008270">
    <property type="term" value="F:zinc ion binding"/>
    <property type="evidence" value="ECO:0007669"/>
    <property type="project" value="UniProtKB-KW"/>
</dbReference>
<dbReference type="GO" id="GO:0006400">
    <property type="term" value="P:tRNA modification"/>
    <property type="evidence" value="ECO:0007669"/>
    <property type="project" value="TreeGrafter"/>
</dbReference>
<evidence type="ECO:0000313" key="13">
    <source>
        <dbReference type="Proteomes" id="UP001432146"/>
    </source>
</evidence>
<dbReference type="InterPro" id="IPR013087">
    <property type="entry name" value="Znf_C2H2_type"/>
</dbReference>
<dbReference type="SUPFAM" id="SSF57667">
    <property type="entry name" value="beta-beta-alpha zinc fingers"/>
    <property type="match status" value="1"/>
</dbReference>
<evidence type="ECO:0000256" key="2">
    <source>
        <dbReference type="ARBA" id="ARBA00022679"/>
    </source>
</evidence>
<evidence type="ECO:0000256" key="3">
    <source>
        <dbReference type="ARBA" id="ARBA00022723"/>
    </source>
</evidence>
<proteinExistence type="inferred from homology"/>
<name>A0AAW0ZDH1_9HYME</name>